<dbReference type="RefSeq" id="YP_009151166.1">
    <property type="nucleotide sequence ID" value="NC_027366.1"/>
</dbReference>
<dbReference type="Proteomes" id="UP000030206">
    <property type="component" value="Segment"/>
</dbReference>
<dbReference type="KEGG" id="vg:24607112"/>
<dbReference type="EMBL" id="KM236245">
    <property type="protein sequence ID" value="AIW03364.1"/>
    <property type="molecule type" value="Genomic_DNA"/>
</dbReference>
<accession>A0A0A0RP00</accession>
<sequence length="227" mass="25996">MNAKQIYKQFIRTKEQLNYIDEMYHSGAKDTFKLNELTDQVGFVEAAYELLDEVKAFINSVEEADPNMDLKQTSLESVDEYFSDHPVTEYMQNNFNIVVNAKDSDIDVKKLAESVQDKIMNIVAPQEDNIFTCEKDCTEETCSCPLVAPTLYEYISNVDESVSEVTKDAMDLIQNAYAEEDAFTEKDVELIRFFLSKTLHLSVADVMAMTDDQVVKQFKVLQLLKSK</sequence>
<evidence type="ECO:0000313" key="2">
    <source>
        <dbReference type="Proteomes" id="UP000030206"/>
    </source>
</evidence>
<protein>
    <submittedName>
        <fullName evidence="1">Uncharacterized protein</fullName>
    </submittedName>
</protein>
<gene>
    <name evidence="1" type="ORF">CPT_Mater207</name>
</gene>
<name>A0A0A0RP00_9CAUD</name>
<evidence type="ECO:0000313" key="1">
    <source>
        <dbReference type="EMBL" id="AIW03364.1"/>
    </source>
</evidence>
<keyword evidence="2" id="KW-1185">Reference proteome</keyword>
<dbReference type="GeneID" id="24607112"/>
<reference evidence="1 2" key="1">
    <citation type="submission" date="2014-07" db="EMBL/GenBank/DDBJ databases">
        <title>Complete Genome of Bacillus megaterium Myophage Mater.</title>
        <authorList>
            <person name="Lancaster J.C."/>
            <person name="Hodde M.K."/>
            <person name="Hernandez A.C."/>
            <person name="Everett G.F.K."/>
        </authorList>
    </citation>
    <scope>NUCLEOTIDE SEQUENCE [LARGE SCALE GENOMIC DNA]</scope>
</reference>
<proteinExistence type="predicted"/>
<organism evidence="1 2">
    <name type="scientific">Bacillus phage Mater</name>
    <dbReference type="NCBI Taxonomy" id="1540090"/>
    <lineage>
        <taxon>Viruses</taxon>
        <taxon>Duplodnaviria</taxon>
        <taxon>Heunggongvirae</taxon>
        <taxon>Uroviricota</taxon>
        <taxon>Caudoviricetes</taxon>
        <taxon>Herelleviridae</taxon>
        <taxon>Bastillevirinae</taxon>
        <taxon>Matervirus</taxon>
        <taxon>Matervirus mater</taxon>
    </lineage>
</organism>